<dbReference type="InterPro" id="IPR007052">
    <property type="entry name" value="CS_dom"/>
</dbReference>
<dbReference type="PROSITE" id="PS51203">
    <property type="entry name" value="CS"/>
    <property type="match status" value="1"/>
</dbReference>
<feature type="domain" description="CS" evidence="1">
    <location>
        <begin position="173"/>
        <end position="268"/>
    </location>
</feature>
<dbReference type="InterPro" id="IPR008978">
    <property type="entry name" value="HSP20-like_chaperone"/>
</dbReference>
<dbReference type="AlphaFoldDB" id="A0A7S0F9K8"/>
<dbReference type="InterPro" id="IPR037898">
    <property type="entry name" value="NudC_fam"/>
</dbReference>
<evidence type="ECO:0000259" key="1">
    <source>
        <dbReference type="PROSITE" id="PS51203"/>
    </source>
</evidence>
<evidence type="ECO:0000313" key="2">
    <source>
        <dbReference type="EMBL" id="CAD8347134.1"/>
    </source>
</evidence>
<dbReference type="SUPFAM" id="SSF49764">
    <property type="entry name" value="HSP20-like chaperones"/>
    <property type="match status" value="1"/>
</dbReference>
<organism evidence="2">
    <name type="scientific">Pyrodinium bahamense</name>
    <dbReference type="NCBI Taxonomy" id="73915"/>
    <lineage>
        <taxon>Eukaryota</taxon>
        <taxon>Sar</taxon>
        <taxon>Alveolata</taxon>
        <taxon>Dinophyceae</taxon>
        <taxon>Gonyaulacales</taxon>
        <taxon>Pyrocystaceae</taxon>
        <taxon>Pyrodinium</taxon>
    </lineage>
</organism>
<dbReference type="Gene3D" id="2.60.40.790">
    <property type="match status" value="1"/>
</dbReference>
<dbReference type="GO" id="GO:0051082">
    <property type="term" value="F:unfolded protein binding"/>
    <property type="evidence" value="ECO:0007669"/>
    <property type="project" value="TreeGrafter"/>
</dbReference>
<name>A0A7S0F9K8_9DINO</name>
<reference evidence="2" key="1">
    <citation type="submission" date="2021-01" db="EMBL/GenBank/DDBJ databases">
        <authorList>
            <person name="Corre E."/>
            <person name="Pelletier E."/>
            <person name="Niang G."/>
            <person name="Scheremetjew M."/>
            <person name="Finn R."/>
            <person name="Kale V."/>
            <person name="Holt S."/>
            <person name="Cochrane G."/>
            <person name="Meng A."/>
            <person name="Brown T."/>
            <person name="Cohen L."/>
        </authorList>
    </citation>
    <scope>NUCLEOTIDE SEQUENCE</scope>
    <source>
        <strain evidence="2">Pbaha01</strain>
    </source>
</reference>
<dbReference type="GO" id="GO:0005737">
    <property type="term" value="C:cytoplasm"/>
    <property type="evidence" value="ECO:0007669"/>
    <property type="project" value="TreeGrafter"/>
</dbReference>
<dbReference type="GO" id="GO:0006457">
    <property type="term" value="P:protein folding"/>
    <property type="evidence" value="ECO:0007669"/>
    <property type="project" value="TreeGrafter"/>
</dbReference>
<sequence>MKTVTDMTHEQMLMATSALRAEARAAEMASGELPPKPPGSALTVGGALSEMVATMQSDKFWADLAVPLESAQAAIEAGTDAERERAVVVLKDLQDQLEELKKGKVTMFVKEKEVLSRIIALLSESAPAPVTLDTVLEGLQYERTSGHGSSAPISEKSRELAKKGAEVIKNFPMDPWLFKEVQNQVEVTVSIRVPPDTKKEDVKVSIQPLSLRVTVRGHERQPHVINGELSGPIDVDGSGWHLDGSGDNRNVVIDLEKQMGGITWHRLLKSDL</sequence>
<dbReference type="PANTHER" id="PTHR12356">
    <property type="entry name" value="NUCLEAR MOVEMENT PROTEIN NUDC"/>
    <property type="match status" value="1"/>
</dbReference>
<dbReference type="EMBL" id="HBEG01004822">
    <property type="protein sequence ID" value="CAD8347134.1"/>
    <property type="molecule type" value="Transcribed_RNA"/>
</dbReference>
<dbReference type="Pfam" id="PF04969">
    <property type="entry name" value="CS"/>
    <property type="match status" value="1"/>
</dbReference>
<accession>A0A7S0F9K8</accession>
<dbReference type="CDD" id="cd06467">
    <property type="entry name" value="p23_NUDC_like"/>
    <property type="match status" value="1"/>
</dbReference>
<proteinExistence type="predicted"/>
<protein>
    <recommendedName>
        <fullName evidence="1">CS domain-containing protein</fullName>
    </recommendedName>
</protein>
<gene>
    <name evidence="2" type="ORF">PBAH0796_LOCUS2873</name>
</gene>